<dbReference type="GO" id="GO:0005615">
    <property type="term" value="C:extracellular space"/>
    <property type="evidence" value="ECO:0007669"/>
    <property type="project" value="TreeGrafter"/>
</dbReference>
<dbReference type="FunFam" id="2.40.10.10:FF:000221">
    <property type="entry name" value="Si:dkey-33m11.8"/>
    <property type="match status" value="1"/>
</dbReference>
<dbReference type="EC" id="3.4.21.4" evidence="7"/>
<evidence type="ECO:0000256" key="8">
    <source>
        <dbReference type="RuleBase" id="RU363034"/>
    </source>
</evidence>
<keyword evidence="5" id="KW-1015">Disulfide bond</keyword>
<dbReference type="SMART" id="SM00020">
    <property type="entry name" value="Tryp_SPc"/>
    <property type="match status" value="1"/>
</dbReference>
<evidence type="ECO:0000259" key="10">
    <source>
        <dbReference type="PROSITE" id="PS50240"/>
    </source>
</evidence>
<organism evidence="11 12">
    <name type="scientific">Oncorhynchus mykiss</name>
    <name type="common">Rainbow trout</name>
    <name type="synonym">Salmo gairdneri</name>
    <dbReference type="NCBI Taxonomy" id="8022"/>
    <lineage>
        <taxon>Eukaryota</taxon>
        <taxon>Metazoa</taxon>
        <taxon>Chordata</taxon>
        <taxon>Craniata</taxon>
        <taxon>Vertebrata</taxon>
        <taxon>Euteleostomi</taxon>
        <taxon>Actinopterygii</taxon>
        <taxon>Neopterygii</taxon>
        <taxon>Teleostei</taxon>
        <taxon>Protacanthopterygii</taxon>
        <taxon>Salmoniformes</taxon>
        <taxon>Salmonidae</taxon>
        <taxon>Salmoninae</taxon>
        <taxon>Oncorhynchus</taxon>
    </lineage>
</organism>
<dbReference type="InterPro" id="IPR001254">
    <property type="entry name" value="Trypsin_dom"/>
</dbReference>
<dbReference type="PROSITE" id="PS00135">
    <property type="entry name" value="TRYPSIN_SER"/>
    <property type="match status" value="1"/>
</dbReference>
<evidence type="ECO:0000256" key="9">
    <source>
        <dbReference type="SAM" id="SignalP"/>
    </source>
</evidence>
<dbReference type="PANTHER" id="PTHR24264:SF58">
    <property type="entry name" value="SI:DKEY-33M11.8-RELATED"/>
    <property type="match status" value="1"/>
</dbReference>
<evidence type="ECO:0000256" key="4">
    <source>
        <dbReference type="ARBA" id="ARBA00022825"/>
    </source>
</evidence>
<dbReference type="SUPFAM" id="SSF50494">
    <property type="entry name" value="Trypsin-like serine proteases"/>
    <property type="match status" value="1"/>
</dbReference>
<evidence type="ECO:0000256" key="1">
    <source>
        <dbReference type="ARBA" id="ARBA00004239"/>
    </source>
</evidence>
<dbReference type="Proteomes" id="UP000193380">
    <property type="component" value="Unassembled WGS sequence"/>
</dbReference>
<gene>
    <name evidence="11" type="ORF">GSONMT00025340001</name>
</gene>
<evidence type="ECO:0000256" key="6">
    <source>
        <dbReference type="ARBA" id="ARBA00036320"/>
    </source>
</evidence>
<protein>
    <recommendedName>
        <fullName evidence="7">trypsin</fullName>
        <ecNumber evidence="7">3.4.21.4</ecNumber>
    </recommendedName>
</protein>
<reference evidence="11" key="1">
    <citation type="journal article" date="2014" name="Nat. Commun.">
        <title>The rainbow trout genome provides novel insights into evolution after whole-genome duplication in vertebrates.</title>
        <authorList>
            <person name="Berthelot C."/>
            <person name="Brunet F."/>
            <person name="Chalopin D."/>
            <person name="Juanchich A."/>
            <person name="Bernard M."/>
            <person name="Noel B."/>
            <person name="Bento P."/>
            <person name="Da Silva C."/>
            <person name="Labadie K."/>
            <person name="Alberti A."/>
            <person name="Aury J.M."/>
            <person name="Louis A."/>
            <person name="Dehais P."/>
            <person name="Bardou P."/>
            <person name="Montfort J."/>
            <person name="Klopp C."/>
            <person name="Cabau C."/>
            <person name="Gaspin C."/>
            <person name="Thorgaard G.H."/>
            <person name="Boussaha M."/>
            <person name="Quillet E."/>
            <person name="Guyomard R."/>
            <person name="Galiana D."/>
            <person name="Bobe J."/>
            <person name="Volff J.N."/>
            <person name="Genet C."/>
            <person name="Wincker P."/>
            <person name="Jaillon O."/>
            <person name="Roest Crollius H."/>
            <person name="Guiguen Y."/>
        </authorList>
    </citation>
    <scope>NUCLEOTIDE SEQUENCE [LARGE SCALE GENOMIC DNA]</scope>
</reference>
<dbReference type="PROSITE" id="PS50240">
    <property type="entry name" value="TRYPSIN_DOM"/>
    <property type="match status" value="1"/>
</dbReference>
<sequence>MAESCHVSLILLVILTIRGIEPMYDTGHRNYSADVNLTFKNLLSLSLPSYPPSSPTLAPPLFPPHPLSSLPPHPLSSLPPSPSDHLHLPHYLSPPLPPHHHSLLPPFLCPSSTIPPLLGVLGQRIIGGLEVTPYSITYQASIQYNKLHYCGGTLIHPQWVVSAAHCWRPAYLIKVVLSEHSLSRVEGLEQEFNVSNVLVNYMYNYRTFDNDIMLLKLERPVNLNANIKPAILPRVDMPPLQQGMTCTVSGWGVTNIFSYYLSPVLQAVDVDVITNCQNYYYFRITDNMLCAGSPFGGKDSCQGDSGGPLICNGHFEGIVSWGISCANPYFPGVYTKVRKYISWIKWIMQNDS</sequence>
<comment type="catalytic activity">
    <reaction evidence="6">
        <text>Preferential cleavage: Arg-|-Xaa, Lys-|-Xaa.</text>
        <dbReference type="EC" id="3.4.21.4"/>
    </reaction>
</comment>
<keyword evidence="9" id="KW-0732">Signal</keyword>
<name>A0A060X1Z0_ONCMY</name>
<dbReference type="GO" id="GO:0006508">
    <property type="term" value="P:proteolysis"/>
    <property type="evidence" value="ECO:0007669"/>
    <property type="project" value="UniProtKB-KW"/>
</dbReference>
<evidence type="ECO:0000256" key="3">
    <source>
        <dbReference type="ARBA" id="ARBA00022801"/>
    </source>
</evidence>
<feature type="chain" id="PRO_5001590127" description="trypsin" evidence="9">
    <location>
        <begin position="20"/>
        <end position="352"/>
    </location>
</feature>
<keyword evidence="4 8" id="KW-0720">Serine protease</keyword>
<dbReference type="Gene3D" id="2.40.10.10">
    <property type="entry name" value="Trypsin-like serine proteases"/>
    <property type="match status" value="2"/>
</dbReference>
<evidence type="ECO:0000256" key="2">
    <source>
        <dbReference type="ARBA" id="ARBA00022670"/>
    </source>
</evidence>
<dbReference type="EMBL" id="FR904762">
    <property type="protein sequence ID" value="CDQ71334.1"/>
    <property type="molecule type" value="Genomic_DNA"/>
</dbReference>
<dbReference type="STRING" id="8022.A0A060X1Z0"/>
<dbReference type="CDD" id="cd00190">
    <property type="entry name" value="Tryp_SPc"/>
    <property type="match status" value="1"/>
</dbReference>
<evidence type="ECO:0000313" key="12">
    <source>
        <dbReference type="Proteomes" id="UP000193380"/>
    </source>
</evidence>
<reference evidence="11" key="2">
    <citation type="submission" date="2014-03" db="EMBL/GenBank/DDBJ databases">
        <authorList>
            <person name="Genoscope - CEA"/>
        </authorList>
    </citation>
    <scope>NUCLEOTIDE SEQUENCE</scope>
</reference>
<dbReference type="InterPro" id="IPR009003">
    <property type="entry name" value="Peptidase_S1_PA"/>
</dbReference>
<dbReference type="PROSITE" id="PS00134">
    <property type="entry name" value="TRYPSIN_HIS"/>
    <property type="match status" value="1"/>
</dbReference>
<feature type="signal peptide" evidence="9">
    <location>
        <begin position="1"/>
        <end position="19"/>
    </location>
</feature>
<evidence type="ECO:0000256" key="7">
    <source>
        <dbReference type="ARBA" id="ARBA00038868"/>
    </source>
</evidence>
<keyword evidence="2 8" id="KW-0645">Protease</keyword>
<evidence type="ECO:0000313" key="11">
    <source>
        <dbReference type="EMBL" id="CDQ71334.1"/>
    </source>
</evidence>
<comment type="subcellular location">
    <subcellularLocation>
        <location evidence="1">Secreted</location>
        <location evidence="1">Extracellular space</location>
    </subcellularLocation>
</comment>
<evidence type="ECO:0000256" key="5">
    <source>
        <dbReference type="ARBA" id="ARBA00023157"/>
    </source>
</evidence>
<dbReference type="InterPro" id="IPR050127">
    <property type="entry name" value="Serine_Proteases_S1"/>
</dbReference>
<feature type="domain" description="Peptidase S1" evidence="10">
    <location>
        <begin position="125"/>
        <end position="349"/>
    </location>
</feature>
<dbReference type="InterPro" id="IPR018114">
    <property type="entry name" value="TRYPSIN_HIS"/>
</dbReference>
<dbReference type="Pfam" id="PF00089">
    <property type="entry name" value="Trypsin"/>
    <property type="match status" value="1"/>
</dbReference>
<dbReference type="InterPro" id="IPR033116">
    <property type="entry name" value="TRYPSIN_SER"/>
</dbReference>
<accession>A0A060X1Z0</accession>
<proteinExistence type="predicted"/>
<dbReference type="PaxDb" id="8022-A0A060X1Z0"/>
<dbReference type="AlphaFoldDB" id="A0A060X1Z0"/>
<dbReference type="InterPro" id="IPR001314">
    <property type="entry name" value="Peptidase_S1A"/>
</dbReference>
<dbReference type="PANTHER" id="PTHR24264">
    <property type="entry name" value="TRYPSIN-RELATED"/>
    <property type="match status" value="1"/>
</dbReference>
<dbReference type="PRINTS" id="PR00722">
    <property type="entry name" value="CHYMOTRYPSIN"/>
</dbReference>
<dbReference type="GO" id="GO:0004252">
    <property type="term" value="F:serine-type endopeptidase activity"/>
    <property type="evidence" value="ECO:0007669"/>
    <property type="project" value="UniProtKB-EC"/>
</dbReference>
<dbReference type="InterPro" id="IPR043504">
    <property type="entry name" value="Peptidase_S1_PA_chymotrypsin"/>
</dbReference>
<keyword evidence="3 8" id="KW-0378">Hydrolase</keyword>